<evidence type="ECO:0000256" key="3">
    <source>
        <dbReference type="ARBA" id="ARBA00021980"/>
    </source>
</evidence>
<dbReference type="Pfam" id="PF01048">
    <property type="entry name" value="PNP_UDP_1"/>
    <property type="match status" value="1"/>
</dbReference>
<dbReference type="Proteomes" id="UP000053433">
    <property type="component" value="Unassembled WGS sequence"/>
</dbReference>
<dbReference type="InterPro" id="IPR035994">
    <property type="entry name" value="Nucleoside_phosphorylase_sf"/>
</dbReference>
<dbReference type="InterPro" id="IPR018016">
    <property type="entry name" value="Nucleoside_phosphorylase_CS"/>
</dbReference>
<evidence type="ECO:0000313" key="11">
    <source>
        <dbReference type="Proteomes" id="UP000053433"/>
    </source>
</evidence>
<evidence type="ECO:0000313" key="10">
    <source>
        <dbReference type="EMBL" id="MTS50492.1"/>
    </source>
</evidence>
<comment type="catalytic activity">
    <reaction evidence="6">
        <text>uridine + phosphate = alpha-D-ribose 1-phosphate + uracil</text>
        <dbReference type="Rhea" id="RHEA:24388"/>
        <dbReference type="ChEBI" id="CHEBI:16704"/>
        <dbReference type="ChEBI" id="CHEBI:17568"/>
        <dbReference type="ChEBI" id="CHEBI:43474"/>
        <dbReference type="ChEBI" id="CHEBI:57720"/>
        <dbReference type="EC" id="2.4.2.3"/>
    </reaction>
</comment>
<evidence type="ECO:0000259" key="7">
    <source>
        <dbReference type="Pfam" id="PF01048"/>
    </source>
</evidence>
<dbReference type="GO" id="GO:0005829">
    <property type="term" value="C:cytosol"/>
    <property type="evidence" value="ECO:0007669"/>
    <property type="project" value="TreeGrafter"/>
</dbReference>
<dbReference type="EMBL" id="LMUA01000001">
    <property type="protein sequence ID" value="KUE77889.1"/>
    <property type="molecule type" value="Genomic_DNA"/>
</dbReference>
<dbReference type="GO" id="GO:0004850">
    <property type="term" value="F:uridine phosphorylase activity"/>
    <property type="evidence" value="ECO:0007669"/>
    <property type="project" value="UniProtKB-EC"/>
</dbReference>
<reference evidence="8 11" key="1">
    <citation type="submission" date="2015-10" db="EMBL/GenBank/DDBJ databases">
        <title>A novel member of the family Ruminococcaceae isolated from human faeces.</title>
        <authorList>
            <person name="Shkoporov A.N."/>
            <person name="Chaplin A.V."/>
            <person name="Motuzova O.V."/>
            <person name="Kafarskaia L.I."/>
            <person name="Efimov B.A."/>
        </authorList>
    </citation>
    <scope>NUCLEOTIDE SEQUENCE [LARGE SCALE GENOMIC DNA]</scope>
    <source>
        <strain evidence="8 11">668</strain>
    </source>
</reference>
<keyword evidence="4" id="KW-0328">Glycosyltransferase</keyword>
<dbReference type="CDD" id="cd17767">
    <property type="entry name" value="UP_EcUdp-like"/>
    <property type="match status" value="1"/>
</dbReference>
<dbReference type="PANTHER" id="PTHR43691">
    <property type="entry name" value="URIDINE PHOSPHORYLASE"/>
    <property type="match status" value="1"/>
</dbReference>
<dbReference type="PROSITE" id="PS01232">
    <property type="entry name" value="PNP_UDP_1"/>
    <property type="match status" value="1"/>
</dbReference>
<reference evidence="12 13" key="2">
    <citation type="journal article" date="2019" name="Nat. Med.">
        <title>A library of human gut bacterial isolates paired with longitudinal multiomics data enables mechanistic microbiome research.</title>
        <authorList>
            <person name="Poyet M."/>
            <person name="Groussin M."/>
            <person name="Gibbons S.M."/>
            <person name="Avila-Pacheco J."/>
            <person name="Jiang X."/>
            <person name="Kearney S.M."/>
            <person name="Perrotta A.R."/>
            <person name="Berdy B."/>
            <person name="Zhao S."/>
            <person name="Lieberman T.D."/>
            <person name="Swanson P.K."/>
            <person name="Smith M."/>
            <person name="Roesemann S."/>
            <person name="Alexander J.E."/>
            <person name="Rich S.A."/>
            <person name="Livny J."/>
            <person name="Vlamakis H."/>
            <person name="Clish C."/>
            <person name="Bullock K."/>
            <person name="Deik A."/>
            <person name="Scott J."/>
            <person name="Pierce K.A."/>
            <person name="Xavier R.J."/>
            <person name="Alm E.J."/>
        </authorList>
    </citation>
    <scope>NUCLEOTIDE SEQUENCE [LARGE SCALE GENOMIC DNA]</scope>
    <source>
        <strain evidence="9 13">BIOML-A4</strain>
        <strain evidence="10 12">BIOML-A7</strain>
    </source>
</reference>
<sequence>MAFDKHASPDTKQYHIQVARGEVGRYVFLPGDPFRTDLIASFLEDAKLIAHNREHKTWTGTLCGEKVSVTSTGMGCPSTAIAVEELIKAGADTFIRIGTAGPVRDSSDCERYDGVIVTAAVRDEGTTTHYIPIEYPAVADRHVVEALSRAALAKKLNYAEGISQSKDSFYGEIDPDCSPVSGLLKERWRAWQRGNVMCSEMECAALFIVSSIRGKRAGAIMNWGDMNETIQTACDAVRLLIGQDKANSEQGG</sequence>
<accession>A0A0W7TVM4</accession>
<keyword evidence="5" id="KW-0808">Transferase</keyword>
<dbReference type="GO" id="GO:0009164">
    <property type="term" value="P:nucleoside catabolic process"/>
    <property type="evidence" value="ECO:0007669"/>
    <property type="project" value="UniProtKB-ARBA"/>
</dbReference>
<comment type="caution">
    <text evidence="8">The sequence shown here is derived from an EMBL/GenBank/DDBJ whole genome shotgun (WGS) entry which is preliminary data.</text>
</comment>
<dbReference type="InterPro" id="IPR000845">
    <property type="entry name" value="Nucleoside_phosphorylase_d"/>
</dbReference>
<proteinExistence type="inferred from homology"/>
<evidence type="ECO:0000313" key="9">
    <source>
        <dbReference type="EMBL" id="MTS27439.1"/>
    </source>
</evidence>
<name>A0A0W7TVM4_9FIRM</name>
<feature type="domain" description="Nucleoside phosphorylase" evidence="7">
    <location>
        <begin position="26"/>
        <end position="225"/>
    </location>
</feature>
<dbReference type="PANTHER" id="PTHR43691:SF11">
    <property type="entry name" value="FI09636P-RELATED"/>
    <property type="match status" value="1"/>
</dbReference>
<evidence type="ECO:0000313" key="8">
    <source>
        <dbReference type="EMBL" id="KUE77889.1"/>
    </source>
</evidence>
<dbReference type="RefSeq" id="WP_009325642.1">
    <property type="nucleotide sequence ID" value="NZ_CAOJUJ010000002.1"/>
</dbReference>
<comment type="similarity">
    <text evidence="1">Belongs to the PNP/UDP phosphorylase family.</text>
</comment>
<evidence type="ECO:0000256" key="2">
    <source>
        <dbReference type="ARBA" id="ARBA00011888"/>
    </source>
</evidence>
<evidence type="ECO:0000256" key="1">
    <source>
        <dbReference type="ARBA" id="ARBA00010456"/>
    </source>
</evidence>
<protein>
    <recommendedName>
        <fullName evidence="3">Uridine phosphorylase</fullName>
        <ecNumber evidence="2">2.4.2.3</ecNumber>
    </recommendedName>
</protein>
<dbReference type="EMBL" id="WMZU01000012">
    <property type="protein sequence ID" value="MTS27439.1"/>
    <property type="molecule type" value="Genomic_DNA"/>
</dbReference>
<organism evidence="8 11">
    <name type="scientific">Ruthenibacterium lactatiformans</name>
    <dbReference type="NCBI Taxonomy" id="1550024"/>
    <lineage>
        <taxon>Bacteria</taxon>
        <taxon>Bacillati</taxon>
        <taxon>Bacillota</taxon>
        <taxon>Clostridia</taxon>
        <taxon>Eubacteriales</taxon>
        <taxon>Oscillospiraceae</taxon>
        <taxon>Ruthenibacterium</taxon>
    </lineage>
</organism>
<evidence type="ECO:0000313" key="13">
    <source>
        <dbReference type="Proteomes" id="UP000472755"/>
    </source>
</evidence>
<dbReference type="SUPFAM" id="SSF53167">
    <property type="entry name" value="Purine and uridine phosphorylases"/>
    <property type="match status" value="1"/>
</dbReference>
<evidence type="ECO:0000256" key="4">
    <source>
        <dbReference type="ARBA" id="ARBA00022676"/>
    </source>
</evidence>
<dbReference type="EC" id="2.4.2.3" evidence="2"/>
<evidence type="ECO:0000256" key="6">
    <source>
        <dbReference type="ARBA" id="ARBA00048447"/>
    </source>
</evidence>
<dbReference type="AlphaFoldDB" id="A0A0W7TVM4"/>
<dbReference type="Gene3D" id="3.40.50.1580">
    <property type="entry name" value="Nucleoside phosphorylase domain"/>
    <property type="match status" value="1"/>
</dbReference>
<evidence type="ECO:0000313" key="12">
    <source>
        <dbReference type="Proteomes" id="UP000449193"/>
    </source>
</evidence>
<evidence type="ECO:0000256" key="5">
    <source>
        <dbReference type="ARBA" id="ARBA00022679"/>
    </source>
</evidence>
<dbReference type="Proteomes" id="UP000449193">
    <property type="component" value="Unassembled WGS sequence"/>
</dbReference>
<gene>
    <name evidence="8" type="ORF">ASJ35_00975</name>
    <name evidence="10" type="ORF">GMD52_02920</name>
    <name evidence="9" type="ORF">GMD59_09080</name>
</gene>
<dbReference type="EMBL" id="WMZR01000003">
    <property type="protein sequence ID" value="MTS50492.1"/>
    <property type="molecule type" value="Genomic_DNA"/>
</dbReference>
<dbReference type="Proteomes" id="UP000472755">
    <property type="component" value="Unassembled WGS sequence"/>
</dbReference>